<evidence type="ECO:0000313" key="9">
    <source>
        <dbReference type="Proteomes" id="UP000000539"/>
    </source>
</evidence>
<dbReference type="PANTHER" id="PTHR13439">
    <property type="entry name" value="CT120 PROTEIN"/>
    <property type="match status" value="1"/>
</dbReference>
<organism evidence="8 9">
    <name type="scientific">Gallus gallus</name>
    <name type="common">Chicken</name>
    <dbReference type="NCBI Taxonomy" id="9031"/>
    <lineage>
        <taxon>Eukaryota</taxon>
        <taxon>Metazoa</taxon>
        <taxon>Chordata</taxon>
        <taxon>Craniata</taxon>
        <taxon>Vertebrata</taxon>
        <taxon>Euteleostomi</taxon>
        <taxon>Archelosauria</taxon>
        <taxon>Archosauria</taxon>
        <taxon>Dinosauria</taxon>
        <taxon>Saurischia</taxon>
        <taxon>Theropoda</taxon>
        <taxon>Coelurosauria</taxon>
        <taxon>Aves</taxon>
        <taxon>Neognathae</taxon>
        <taxon>Galloanserae</taxon>
        <taxon>Galliformes</taxon>
        <taxon>Phasianidae</taxon>
        <taxon>Phasianinae</taxon>
        <taxon>Gallus</taxon>
    </lineage>
</organism>
<proteinExistence type="predicted"/>
<feature type="transmembrane region" description="Helical" evidence="6">
    <location>
        <begin position="99"/>
        <end position="118"/>
    </location>
</feature>
<name>A0A8V0X669_CHICK</name>
<evidence type="ECO:0000313" key="8">
    <source>
        <dbReference type="Ensembl" id="ENSGALP00010000095.1"/>
    </source>
</evidence>
<sequence>MAPNAPIDPNAPMTPMAPNAPMAPIAPIASYPPLTPLPPWPPLPPIHWLASAYPPFAVPYFVYDVYAMFLCHRHRRRLKGHEDHPGPSAAVVAFLRRELLMVLHHAAMVLVCFPVLWRQGKGDFFLGCLLMAELSTPFVCLGKVLIMYGLQHTALHKLNGAATLLTFLGCRVLLFPYLYWAYGRHIGVPLFRVPSVLPPAYNMAAAALLAPQLYWFGLLCRGAWRLFRPQPPRPP</sequence>
<evidence type="ECO:0000256" key="4">
    <source>
        <dbReference type="ARBA" id="ARBA00023136"/>
    </source>
</evidence>
<reference evidence="8" key="2">
    <citation type="submission" date="2025-09" db="UniProtKB">
        <authorList>
            <consortium name="Ensembl"/>
        </authorList>
    </citation>
    <scope>IDENTIFICATION</scope>
    <source>
        <strain evidence="8">broiler</strain>
    </source>
</reference>
<keyword evidence="9" id="KW-1185">Reference proteome</keyword>
<keyword evidence="3 6" id="KW-1133">Transmembrane helix</keyword>
<protein>
    <submittedName>
        <fullName evidence="8">TLC domain containing 3B</fullName>
    </submittedName>
</protein>
<dbReference type="PROSITE" id="PS50922">
    <property type="entry name" value="TLC"/>
    <property type="match status" value="1"/>
</dbReference>
<feature type="transmembrane region" description="Helical" evidence="6">
    <location>
        <begin position="124"/>
        <end position="146"/>
    </location>
</feature>
<keyword evidence="2 5" id="KW-0812">Transmembrane</keyword>
<dbReference type="SMART" id="SM00724">
    <property type="entry name" value="TLC"/>
    <property type="match status" value="1"/>
</dbReference>
<dbReference type="InterPro" id="IPR006634">
    <property type="entry name" value="TLC-dom"/>
</dbReference>
<evidence type="ECO:0000259" key="7">
    <source>
        <dbReference type="PROSITE" id="PS50922"/>
    </source>
</evidence>
<accession>A0A8V0X669</accession>
<reference evidence="8" key="1">
    <citation type="submission" date="2025-08" db="UniProtKB">
        <authorList>
            <consortium name="Ensembl"/>
        </authorList>
    </citation>
    <scope>IDENTIFICATION</scope>
    <source>
        <strain evidence="8">broiler</strain>
    </source>
</reference>
<evidence type="ECO:0000256" key="6">
    <source>
        <dbReference type="SAM" id="Phobius"/>
    </source>
</evidence>
<feature type="transmembrane region" description="Helical" evidence="6">
    <location>
        <begin position="46"/>
        <end position="69"/>
    </location>
</feature>
<evidence type="ECO:0000256" key="3">
    <source>
        <dbReference type="ARBA" id="ARBA00022989"/>
    </source>
</evidence>
<dbReference type="Ensembl" id="ENSGALT00010000146.1">
    <property type="protein sequence ID" value="ENSGALP00010000095.1"/>
    <property type="gene ID" value="ENSGALG00010000084.1"/>
</dbReference>
<dbReference type="AlphaFoldDB" id="A0A8V0X669"/>
<feature type="transmembrane region" description="Helical" evidence="6">
    <location>
        <begin position="200"/>
        <end position="220"/>
    </location>
</feature>
<feature type="domain" description="TLC" evidence="7">
    <location>
        <begin position="1"/>
        <end position="228"/>
    </location>
</feature>
<gene>
    <name evidence="8" type="primary">TLCD3B</name>
</gene>
<evidence type="ECO:0000256" key="5">
    <source>
        <dbReference type="PROSITE-ProRule" id="PRU00205"/>
    </source>
</evidence>
<dbReference type="PANTHER" id="PTHR13439:SF15">
    <property type="entry name" value="CERAMIDE SYNTHASE"/>
    <property type="match status" value="1"/>
</dbReference>
<dbReference type="GeneTree" id="ENSGT01010000222313"/>
<dbReference type="GO" id="GO:0016020">
    <property type="term" value="C:membrane"/>
    <property type="evidence" value="ECO:0007669"/>
    <property type="project" value="UniProtKB-SubCell"/>
</dbReference>
<comment type="subcellular location">
    <subcellularLocation>
        <location evidence="1">Membrane</location>
        <topology evidence="1">Multi-pass membrane protein</topology>
    </subcellularLocation>
</comment>
<dbReference type="Proteomes" id="UP000000539">
    <property type="component" value="Unassembled WGS sequence"/>
</dbReference>
<feature type="transmembrane region" description="Helical" evidence="6">
    <location>
        <begin position="158"/>
        <end position="180"/>
    </location>
</feature>
<dbReference type="OrthoDB" id="10266980at2759"/>
<dbReference type="InterPro" id="IPR050846">
    <property type="entry name" value="TLCD"/>
</dbReference>
<keyword evidence="4 5" id="KW-0472">Membrane</keyword>
<evidence type="ECO:0000256" key="2">
    <source>
        <dbReference type="ARBA" id="ARBA00022692"/>
    </source>
</evidence>
<dbReference type="Pfam" id="PF03798">
    <property type="entry name" value="TRAM_LAG1_CLN8"/>
    <property type="match status" value="1"/>
</dbReference>
<evidence type="ECO:0000256" key="1">
    <source>
        <dbReference type="ARBA" id="ARBA00004141"/>
    </source>
</evidence>